<evidence type="ECO:0000256" key="7">
    <source>
        <dbReference type="ARBA" id="ARBA00022741"/>
    </source>
</evidence>
<keyword evidence="13" id="KW-0594">Phospholipid biosynthesis</keyword>
<dbReference type="AlphaFoldDB" id="M1ZGJ8"/>
<dbReference type="InterPro" id="IPR036945">
    <property type="entry name" value="DAGK_sf"/>
</dbReference>
<dbReference type="PANTHER" id="PTHR34299">
    <property type="entry name" value="DIACYLGLYCEROL KINASE"/>
    <property type="match status" value="1"/>
</dbReference>
<dbReference type="GO" id="GO:0046872">
    <property type="term" value="F:metal ion binding"/>
    <property type="evidence" value="ECO:0007669"/>
    <property type="project" value="UniProtKB-KW"/>
</dbReference>
<evidence type="ECO:0000256" key="5">
    <source>
        <dbReference type="ARBA" id="ARBA00022679"/>
    </source>
</evidence>
<dbReference type="Gene3D" id="1.10.287.3610">
    <property type="match status" value="1"/>
</dbReference>
<dbReference type="HOGENOM" id="CLU_101368_0_0_9"/>
<dbReference type="GO" id="GO:0005886">
    <property type="term" value="C:plasma membrane"/>
    <property type="evidence" value="ECO:0007669"/>
    <property type="project" value="UniProtKB-SubCell"/>
</dbReference>
<keyword evidence="4" id="KW-0444">Lipid biosynthesis</keyword>
<feature type="binding site" evidence="17">
    <location>
        <position position="80"/>
    </location>
    <ligand>
        <name>ATP</name>
        <dbReference type="ChEBI" id="CHEBI:30616"/>
    </ligand>
</feature>
<evidence type="ECO:0000256" key="12">
    <source>
        <dbReference type="ARBA" id="ARBA00023136"/>
    </source>
</evidence>
<feature type="transmembrane region" description="Helical" evidence="19">
    <location>
        <begin position="178"/>
        <end position="203"/>
    </location>
</feature>
<dbReference type="GO" id="GO:0016301">
    <property type="term" value="F:kinase activity"/>
    <property type="evidence" value="ECO:0007669"/>
    <property type="project" value="UniProtKB-KW"/>
</dbReference>
<evidence type="ECO:0000256" key="6">
    <source>
        <dbReference type="ARBA" id="ARBA00022692"/>
    </source>
</evidence>
<feature type="transmembrane region" description="Helical" evidence="19">
    <location>
        <begin position="223"/>
        <end position="241"/>
    </location>
</feature>
<feature type="transmembrane region" description="Helical" evidence="19">
    <location>
        <begin position="60"/>
        <end position="79"/>
    </location>
</feature>
<evidence type="ECO:0000256" key="10">
    <source>
        <dbReference type="ARBA" id="ARBA00022989"/>
    </source>
</evidence>
<reference evidence="21 22" key="1">
    <citation type="submission" date="2016-11" db="EMBL/GenBank/DDBJ databases">
        <authorList>
            <person name="Manzoor S."/>
        </authorList>
    </citation>
    <scope>NUCLEOTIDE SEQUENCE [LARGE SCALE GENOMIC DNA]</scope>
    <source>
        <strain evidence="21">Clostridium ultunense strain Esp</strain>
    </source>
</reference>
<dbReference type="CDD" id="cd14266">
    <property type="entry name" value="UDPK_IM_PAP2_like"/>
    <property type="match status" value="1"/>
</dbReference>
<keyword evidence="14" id="KW-1208">Phospholipid metabolism</keyword>
<dbReference type="EMBL" id="LT669839">
    <property type="protein sequence ID" value="SHD77427.1"/>
    <property type="molecule type" value="Genomic_DNA"/>
</dbReference>
<feature type="binding site" evidence="18">
    <location>
        <position position="32"/>
    </location>
    <ligand>
        <name>a divalent metal cation</name>
        <dbReference type="ChEBI" id="CHEBI:60240"/>
    </ligand>
</feature>
<keyword evidence="7 17" id="KW-0547">Nucleotide-binding</keyword>
<evidence type="ECO:0000256" key="3">
    <source>
        <dbReference type="ARBA" id="ARBA00022475"/>
    </source>
</evidence>
<dbReference type="SMART" id="SM00014">
    <property type="entry name" value="acidPPc"/>
    <property type="match status" value="1"/>
</dbReference>
<dbReference type="GO" id="GO:0005524">
    <property type="term" value="F:ATP binding"/>
    <property type="evidence" value="ECO:0007669"/>
    <property type="project" value="UniProtKB-KW"/>
</dbReference>
<evidence type="ECO:0000256" key="1">
    <source>
        <dbReference type="ARBA" id="ARBA00004651"/>
    </source>
</evidence>
<feature type="binding site" evidence="17">
    <location>
        <begin position="98"/>
        <end position="99"/>
    </location>
    <ligand>
        <name>ATP</name>
        <dbReference type="ChEBI" id="CHEBI:30616"/>
    </ligand>
</feature>
<evidence type="ECO:0000256" key="18">
    <source>
        <dbReference type="PIRSR" id="PIRSR600829-4"/>
    </source>
</evidence>
<keyword evidence="9 17" id="KW-0067">ATP-binding</keyword>
<dbReference type="Pfam" id="PF01569">
    <property type="entry name" value="PAP2"/>
    <property type="match status" value="1"/>
</dbReference>
<protein>
    <submittedName>
        <fullName evidence="21">Diacylglycerol kinase</fullName>
    </submittedName>
</protein>
<feature type="transmembrane region" description="Helical" evidence="19">
    <location>
        <begin position="140"/>
        <end position="157"/>
    </location>
</feature>
<dbReference type="InterPro" id="IPR000829">
    <property type="entry name" value="DAGK"/>
</dbReference>
<dbReference type="CDD" id="cd03383">
    <property type="entry name" value="PAP2_diacylglycerolkinase"/>
    <property type="match status" value="1"/>
</dbReference>
<keyword evidence="10 19" id="KW-1133">Transmembrane helix</keyword>
<dbReference type="Proteomes" id="UP000245423">
    <property type="component" value="Chromosome 1"/>
</dbReference>
<evidence type="ECO:0000313" key="21">
    <source>
        <dbReference type="EMBL" id="SHD77427.1"/>
    </source>
</evidence>
<comment type="cofactor">
    <cofactor evidence="18">
        <name>Mg(2+)</name>
        <dbReference type="ChEBI" id="CHEBI:18420"/>
    </cofactor>
    <text evidence="18">Mn(2+), Zn(2+), Cd(2+) and Co(2+) support activity to lesser extents.</text>
</comment>
<evidence type="ECO:0000256" key="16">
    <source>
        <dbReference type="PIRSR" id="PIRSR600829-2"/>
    </source>
</evidence>
<feature type="binding site" evidence="18">
    <location>
        <position position="80"/>
    </location>
    <ligand>
        <name>a divalent metal cation</name>
        <dbReference type="ChEBI" id="CHEBI:60240"/>
    </ligand>
</feature>
<keyword evidence="12 19" id="KW-0472">Membrane</keyword>
<evidence type="ECO:0000256" key="11">
    <source>
        <dbReference type="ARBA" id="ARBA00023098"/>
    </source>
</evidence>
<feature type="transmembrane region" description="Helical" evidence="19">
    <location>
        <begin position="37"/>
        <end position="54"/>
    </location>
</feature>
<accession>M1ZGJ8</accession>
<sequence length="242" mass="26589">MEGKISLKMKSRSLIESFNYAVSGIIYTLKTEKNMRIHFIIATIVIILSLFFDFTRLELLILFFSIALVLIAEMINTAIERTVDLITEDYHPLARLAKDIAAGGVLIAALNSLIVGYLLFFDRLNPLTNLVLFKIKNSPIHLTFVALALVVLLTIALKTKYYKGRGTPFQGGTVSGHAAVSFCIATIIAFIANNMLVSTLSYLMAILVGESRIEGRIHSLMEVILGGLLGIIVGILVFQIIG</sequence>
<feature type="binding site" evidence="17">
    <location>
        <position position="32"/>
    </location>
    <ligand>
        <name>ATP</name>
        <dbReference type="ChEBI" id="CHEBI:30616"/>
    </ligand>
</feature>
<keyword evidence="18" id="KW-0460">Magnesium</keyword>
<feature type="binding site" evidence="16">
    <location>
        <position position="73"/>
    </location>
    <ligand>
        <name>substrate</name>
    </ligand>
</feature>
<evidence type="ECO:0000256" key="13">
    <source>
        <dbReference type="ARBA" id="ARBA00023209"/>
    </source>
</evidence>
<dbReference type="GO" id="GO:0008654">
    <property type="term" value="P:phospholipid biosynthetic process"/>
    <property type="evidence" value="ECO:0007669"/>
    <property type="project" value="UniProtKB-KW"/>
</dbReference>
<keyword evidence="11" id="KW-0443">Lipid metabolism</keyword>
<keyword evidence="6 19" id="KW-0812">Transmembrane</keyword>
<keyword evidence="8 21" id="KW-0418">Kinase</keyword>
<feature type="active site" description="Proton acceptor" evidence="15">
    <location>
        <position position="73"/>
    </location>
</feature>
<name>M1ZGJ8_9FIRM</name>
<evidence type="ECO:0000256" key="2">
    <source>
        <dbReference type="ARBA" id="ARBA00005967"/>
    </source>
</evidence>
<gene>
    <name evidence="21" type="ORF">CUESP1_2070</name>
</gene>
<evidence type="ECO:0000256" key="8">
    <source>
        <dbReference type="ARBA" id="ARBA00022777"/>
    </source>
</evidence>
<dbReference type="Pfam" id="PF01219">
    <property type="entry name" value="DAGK_prokar"/>
    <property type="match status" value="1"/>
</dbReference>
<dbReference type="InterPro" id="IPR036938">
    <property type="entry name" value="PAP2/HPO_sf"/>
</dbReference>
<dbReference type="PANTHER" id="PTHR34299:SF1">
    <property type="entry name" value="DIACYLGLYCEROL KINASE"/>
    <property type="match status" value="1"/>
</dbReference>
<evidence type="ECO:0000256" key="4">
    <source>
        <dbReference type="ARBA" id="ARBA00022516"/>
    </source>
</evidence>
<feature type="domain" description="Phosphatidic acid phosphatase type 2/haloperoxidase" evidence="20">
    <location>
        <begin position="142"/>
        <end position="238"/>
    </location>
</feature>
<keyword evidence="18" id="KW-0479">Metal-binding</keyword>
<feature type="transmembrane region" description="Helical" evidence="19">
    <location>
        <begin position="100"/>
        <end position="120"/>
    </location>
</feature>
<keyword evidence="22" id="KW-1185">Reference proteome</keyword>
<dbReference type="PROSITE" id="PS01069">
    <property type="entry name" value="DAGK_PROKAR"/>
    <property type="match status" value="1"/>
</dbReference>
<dbReference type="Gene3D" id="1.20.144.10">
    <property type="entry name" value="Phosphatidic acid phosphatase type 2/haloperoxidase"/>
    <property type="match status" value="1"/>
</dbReference>
<keyword evidence="5" id="KW-0808">Transferase</keyword>
<feature type="binding site" evidence="17">
    <location>
        <position position="20"/>
    </location>
    <ligand>
        <name>ATP</name>
        <dbReference type="ChEBI" id="CHEBI:30616"/>
    </ligand>
</feature>
<evidence type="ECO:0000256" key="9">
    <source>
        <dbReference type="ARBA" id="ARBA00022840"/>
    </source>
</evidence>
<evidence type="ECO:0000256" key="14">
    <source>
        <dbReference type="ARBA" id="ARBA00023264"/>
    </source>
</evidence>
<organism evidence="21 22">
    <name type="scientific">[Clostridium] ultunense Esp</name>
    <dbReference type="NCBI Taxonomy" id="1288971"/>
    <lineage>
        <taxon>Bacteria</taxon>
        <taxon>Bacillati</taxon>
        <taxon>Bacillota</taxon>
        <taxon>Tissierellia</taxon>
        <taxon>Tissierellales</taxon>
        <taxon>Tepidimicrobiaceae</taxon>
        <taxon>Schnuerera</taxon>
    </lineage>
</organism>
<proteinExistence type="inferred from homology"/>
<dbReference type="SUPFAM" id="SSF48317">
    <property type="entry name" value="Acid phosphatase/Vanadium-dependent haloperoxidase"/>
    <property type="match status" value="1"/>
</dbReference>
<keyword evidence="3" id="KW-1003">Cell membrane</keyword>
<comment type="subcellular location">
    <subcellularLocation>
        <location evidence="1">Cell membrane</location>
        <topology evidence="1">Multi-pass membrane protein</topology>
    </subcellularLocation>
</comment>
<evidence type="ECO:0000313" key="22">
    <source>
        <dbReference type="Proteomes" id="UP000245423"/>
    </source>
</evidence>
<dbReference type="InterPro" id="IPR000326">
    <property type="entry name" value="PAP2/HPO"/>
</dbReference>
<evidence type="ECO:0000256" key="19">
    <source>
        <dbReference type="SAM" id="Phobius"/>
    </source>
</evidence>
<evidence type="ECO:0000256" key="15">
    <source>
        <dbReference type="PIRSR" id="PIRSR600829-1"/>
    </source>
</evidence>
<evidence type="ECO:0000259" key="20">
    <source>
        <dbReference type="SMART" id="SM00014"/>
    </source>
</evidence>
<evidence type="ECO:0000256" key="17">
    <source>
        <dbReference type="PIRSR" id="PIRSR600829-3"/>
    </source>
</evidence>
<comment type="similarity">
    <text evidence="2">Belongs to the bacterial diacylglycerol kinase family.</text>
</comment>